<organism evidence="2 3">
    <name type="scientific">Tahibacter soli</name>
    <dbReference type="NCBI Taxonomy" id="2983605"/>
    <lineage>
        <taxon>Bacteria</taxon>
        <taxon>Pseudomonadati</taxon>
        <taxon>Pseudomonadota</taxon>
        <taxon>Gammaproteobacteria</taxon>
        <taxon>Lysobacterales</taxon>
        <taxon>Rhodanobacteraceae</taxon>
        <taxon>Tahibacter</taxon>
    </lineage>
</organism>
<evidence type="ECO:0000313" key="2">
    <source>
        <dbReference type="EMBL" id="MDC8014323.1"/>
    </source>
</evidence>
<dbReference type="InterPro" id="IPR029069">
    <property type="entry name" value="HotDog_dom_sf"/>
</dbReference>
<reference evidence="2" key="1">
    <citation type="submission" date="2023-02" db="EMBL/GenBank/DDBJ databases">
        <title>Tahibacter soli sp. nov. isolated from soil.</title>
        <authorList>
            <person name="Baek J.H."/>
            <person name="Lee J.K."/>
            <person name="Choi D.G."/>
            <person name="Jeon C.O."/>
        </authorList>
    </citation>
    <scope>NUCLEOTIDE SEQUENCE</scope>
    <source>
        <strain evidence="2">BL</strain>
    </source>
</reference>
<proteinExistence type="predicted"/>
<accession>A0A9X4BJ66</accession>
<dbReference type="Proteomes" id="UP001139971">
    <property type="component" value="Unassembled WGS sequence"/>
</dbReference>
<dbReference type="NCBIfam" id="TIGR02447">
    <property type="entry name" value="yiiD_Cterm"/>
    <property type="match status" value="1"/>
</dbReference>
<sequence length="158" mass="16677">MNTASIRALEREILDDIPLARAIDLRIAAADGDMLTLAAPLGPNINDKGCAFGGSLASLLTLAGWSLLSLRLRTAGEDCDVYVQDSHLRYLAPVWGDLAATARLAEGEDWKSFFGMLASRGKGRLRVIASVPGENGAPATTLEARFVALRRAANVGAA</sequence>
<dbReference type="Pfam" id="PF09500">
    <property type="entry name" value="YiiD_C"/>
    <property type="match status" value="1"/>
</dbReference>
<dbReference type="EMBL" id="JAOVZO020000018">
    <property type="protein sequence ID" value="MDC8014323.1"/>
    <property type="molecule type" value="Genomic_DNA"/>
</dbReference>
<gene>
    <name evidence="2" type="ORF">OD750_017390</name>
</gene>
<name>A0A9X4BJ66_9GAMM</name>
<dbReference type="AlphaFoldDB" id="A0A9X4BJ66"/>
<keyword evidence="3" id="KW-1185">Reference proteome</keyword>
<dbReference type="SUPFAM" id="SSF54637">
    <property type="entry name" value="Thioesterase/thiol ester dehydrase-isomerase"/>
    <property type="match status" value="1"/>
</dbReference>
<feature type="domain" description="Thioesterase putative" evidence="1">
    <location>
        <begin position="7"/>
        <end position="149"/>
    </location>
</feature>
<comment type="caution">
    <text evidence="2">The sequence shown here is derived from an EMBL/GenBank/DDBJ whole genome shotgun (WGS) entry which is preliminary data.</text>
</comment>
<evidence type="ECO:0000313" key="3">
    <source>
        <dbReference type="Proteomes" id="UP001139971"/>
    </source>
</evidence>
<dbReference type="Gene3D" id="3.10.129.10">
    <property type="entry name" value="Hotdog Thioesterase"/>
    <property type="match status" value="1"/>
</dbReference>
<protein>
    <submittedName>
        <fullName evidence="2">Thioesterase domain-containing protein</fullName>
    </submittedName>
</protein>
<evidence type="ECO:0000259" key="1">
    <source>
        <dbReference type="Pfam" id="PF09500"/>
    </source>
</evidence>
<dbReference type="RefSeq" id="WP_263541959.1">
    <property type="nucleotide sequence ID" value="NZ_JAOVZO020000018.1"/>
</dbReference>
<dbReference type="InterPro" id="IPR012660">
    <property type="entry name" value="YiiD_C"/>
</dbReference>